<feature type="transmembrane region" description="Helical" evidence="6">
    <location>
        <begin position="231"/>
        <end position="251"/>
    </location>
</feature>
<dbReference type="Proteomes" id="UP000546464">
    <property type="component" value="Unassembled WGS sequence"/>
</dbReference>
<evidence type="ECO:0000259" key="7">
    <source>
        <dbReference type="Pfam" id="PF00892"/>
    </source>
</evidence>
<dbReference type="SUPFAM" id="SSF103481">
    <property type="entry name" value="Multidrug resistance efflux transporter EmrE"/>
    <property type="match status" value="2"/>
</dbReference>
<keyword evidence="5 6" id="KW-0472">Membrane</keyword>
<dbReference type="InterPro" id="IPR037185">
    <property type="entry name" value="EmrE-like"/>
</dbReference>
<comment type="caution">
    <text evidence="8">The sequence shown here is derived from an EMBL/GenBank/DDBJ whole genome shotgun (WGS) entry which is preliminary data.</text>
</comment>
<evidence type="ECO:0000256" key="4">
    <source>
        <dbReference type="ARBA" id="ARBA00022989"/>
    </source>
</evidence>
<dbReference type="PANTHER" id="PTHR32322">
    <property type="entry name" value="INNER MEMBRANE TRANSPORTER"/>
    <property type="match status" value="1"/>
</dbReference>
<dbReference type="PANTHER" id="PTHR32322:SF2">
    <property type="entry name" value="EAMA DOMAIN-CONTAINING PROTEIN"/>
    <property type="match status" value="1"/>
</dbReference>
<dbReference type="GO" id="GO:0016020">
    <property type="term" value="C:membrane"/>
    <property type="evidence" value="ECO:0007669"/>
    <property type="project" value="UniProtKB-SubCell"/>
</dbReference>
<feature type="transmembrane region" description="Helical" evidence="6">
    <location>
        <begin position="167"/>
        <end position="187"/>
    </location>
</feature>
<name>A0A842HD93_9BACT</name>
<feature type="transmembrane region" description="Helical" evidence="6">
    <location>
        <begin position="85"/>
        <end position="104"/>
    </location>
</feature>
<organism evidence="8 9">
    <name type="scientific">Ruficoccus amylovorans</name>
    <dbReference type="NCBI Taxonomy" id="1804625"/>
    <lineage>
        <taxon>Bacteria</taxon>
        <taxon>Pseudomonadati</taxon>
        <taxon>Verrucomicrobiota</taxon>
        <taxon>Opitutia</taxon>
        <taxon>Puniceicoccales</taxon>
        <taxon>Cerasicoccaceae</taxon>
        <taxon>Ruficoccus</taxon>
    </lineage>
</organism>
<feature type="domain" description="EamA" evidence="7">
    <location>
        <begin position="6"/>
        <end position="125"/>
    </location>
</feature>
<evidence type="ECO:0000313" key="8">
    <source>
        <dbReference type="EMBL" id="MBC2594169.1"/>
    </source>
</evidence>
<proteinExistence type="inferred from homology"/>
<dbReference type="EMBL" id="JACHVB010000020">
    <property type="protein sequence ID" value="MBC2594169.1"/>
    <property type="molecule type" value="Genomic_DNA"/>
</dbReference>
<keyword evidence="4 6" id="KW-1133">Transmembrane helix</keyword>
<evidence type="ECO:0000256" key="5">
    <source>
        <dbReference type="ARBA" id="ARBA00023136"/>
    </source>
</evidence>
<protein>
    <submittedName>
        <fullName evidence="8">EamA family transporter</fullName>
    </submittedName>
</protein>
<evidence type="ECO:0000256" key="2">
    <source>
        <dbReference type="ARBA" id="ARBA00007362"/>
    </source>
</evidence>
<dbReference type="Pfam" id="PF00892">
    <property type="entry name" value="EamA"/>
    <property type="match status" value="1"/>
</dbReference>
<reference evidence="8 9" key="1">
    <citation type="submission" date="2020-07" db="EMBL/GenBank/DDBJ databases">
        <authorList>
            <person name="Feng X."/>
        </authorList>
    </citation>
    <scope>NUCLEOTIDE SEQUENCE [LARGE SCALE GENOMIC DNA]</scope>
    <source>
        <strain evidence="8 9">JCM31066</strain>
    </source>
</reference>
<evidence type="ECO:0000313" key="9">
    <source>
        <dbReference type="Proteomes" id="UP000546464"/>
    </source>
</evidence>
<feature type="transmembrane region" description="Helical" evidence="6">
    <location>
        <begin position="134"/>
        <end position="155"/>
    </location>
</feature>
<sequence>MTLLWIITALWAVSFSLIGVYISGQVDDTIAVTTRMFLALLIFLPFWRPAPWRKSLRMMATGAVEIGLTYLFLYQSYHYLSVPELLLFTIFTPLYVSLFSDLLARRWPRQFWAPALLAVAGAAVIRWTDLSGDYWIGFAFIQAANACFAFGQVWYRQQSMGNPLPHRARFAWFFLGAFIIAGSAMLLTADWSKLPATPVQQGVLLWLGVVTSGLGYLGWSYGSTKVSAQQLAVMNNMLIPAGILVNVLFWGGHIEQWPRLLLGCACLAAALWLCRKRTPAPSRST</sequence>
<comment type="similarity">
    <text evidence="2">Belongs to the EamA transporter family.</text>
</comment>
<dbReference type="InterPro" id="IPR050638">
    <property type="entry name" value="AA-Vitamin_Transporters"/>
</dbReference>
<accession>A0A842HD93</accession>
<feature type="transmembrane region" description="Helical" evidence="6">
    <location>
        <begin position="111"/>
        <end position="128"/>
    </location>
</feature>
<dbReference type="AlphaFoldDB" id="A0A842HD93"/>
<feature type="transmembrane region" description="Helical" evidence="6">
    <location>
        <begin position="257"/>
        <end position="274"/>
    </location>
</feature>
<keyword evidence="9" id="KW-1185">Reference proteome</keyword>
<feature type="transmembrane region" description="Helical" evidence="6">
    <location>
        <begin position="29"/>
        <end position="47"/>
    </location>
</feature>
<evidence type="ECO:0000256" key="1">
    <source>
        <dbReference type="ARBA" id="ARBA00004141"/>
    </source>
</evidence>
<evidence type="ECO:0000256" key="6">
    <source>
        <dbReference type="SAM" id="Phobius"/>
    </source>
</evidence>
<evidence type="ECO:0000256" key="3">
    <source>
        <dbReference type="ARBA" id="ARBA00022692"/>
    </source>
</evidence>
<comment type="subcellular location">
    <subcellularLocation>
        <location evidence="1">Membrane</location>
        <topology evidence="1">Multi-pass membrane protein</topology>
    </subcellularLocation>
</comment>
<dbReference type="RefSeq" id="WP_185675151.1">
    <property type="nucleotide sequence ID" value="NZ_JACHVB010000020.1"/>
</dbReference>
<gene>
    <name evidence="8" type="ORF">H5P28_07830</name>
</gene>
<feature type="transmembrane region" description="Helical" evidence="6">
    <location>
        <begin position="199"/>
        <end position="219"/>
    </location>
</feature>
<dbReference type="InterPro" id="IPR000620">
    <property type="entry name" value="EamA_dom"/>
</dbReference>
<keyword evidence="3 6" id="KW-0812">Transmembrane</keyword>